<evidence type="ECO:0000259" key="10">
    <source>
        <dbReference type="Pfam" id="PF00999"/>
    </source>
</evidence>
<evidence type="ECO:0000256" key="9">
    <source>
        <dbReference type="SAM" id="Phobius"/>
    </source>
</evidence>
<dbReference type="EMBL" id="BAAAQM010000064">
    <property type="protein sequence ID" value="GAA1999192.1"/>
    <property type="molecule type" value="Genomic_DNA"/>
</dbReference>
<dbReference type="InterPro" id="IPR038770">
    <property type="entry name" value="Na+/solute_symporter_sf"/>
</dbReference>
<evidence type="ECO:0000313" key="11">
    <source>
        <dbReference type="EMBL" id="GAA1999192.1"/>
    </source>
</evidence>
<dbReference type="PANTHER" id="PTHR32507">
    <property type="entry name" value="NA(+)/H(+) ANTIPORTER 1"/>
    <property type="match status" value="1"/>
</dbReference>
<feature type="transmembrane region" description="Helical" evidence="9">
    <location>
        <begin position="343"/>
        <end position="361"/>
    </location>
</feature>
<keyword evidence="4" id="KW-1003">Cell membrane</keyword>
<feature type="transmembrane region" description="Helical" evidence="9">
    <location>
        <begin position="217"/>
        <end position="234"/>
    </location>
</feature>
<proteinExistence type="predicted"/>
<feature type="transmembrane region" description="Helical" evidence="9">
    <location>
        <begin position="187"/>
        <end position="210"/>
    </location>
</feature>
<reference evidence="12" key="1">
    <citation type="journal article" date="2019" name="Int. J. Syst. Evol. Microbiol.">
        <title>The Global Catalogue of Microorganisms (GCM) 10K type strain sequencing project: providing services to taxonomists for standard genome sequencing and annotation.</title>
        <authorList>
            <consortium name="The Broad Institute Genomics Platform"/>
            <consortium name="The Broad Institute Genome Sequencing Center for Infectious Disease"/>
            <person name="Wu L."/>
            <person name="Ma J."/>
        </authorList>
    </citation>
    <scope>NUCLEOTIDE SEQUENCE [LARGE SCALE GENOMIC DNA]</scope>
    <source>
        <strain evidence="12">JCM 16013</strain>
    </source>
</reference>
<feature type="transmembrane region" description="Helical" evidence="9">
    <location>
        <begin position="302"/>
        <end position="323"/>
    </location>
</feature>
<dbReference type="InterPro" id="IPR006153">
    <property type="entry name" value="Cation/H_exchanger_TM"/>
</dbReference>
<feature type="transmembrane region" description="Helical" evidence="9">
    <location>
        <begin position="6"/>
        <end position="24"/>
    </location>
</feature>
<dbReference type="Pfam" id="PF00999">
    <property type="entry name" value="Na_H_Exchanger"/>
    <property type="match status" value="1"/>
</dbReference>
<keyword evidence="3" id="KW-0050">Antiport</keyword>
<evidence type="ECO:0000256" key="1">
    <source>
        <dbReference type="ARBA" id="ARBA00004651"/>
    </source>
</evidence>
<dbReference type="RefSeq" id="WP_344662020.1">
    <property type="nucleotide sequence ID" value="NZ_BAAAQM010000064.1"/>
</dbReference>
<feature type="transmembrane region" description="Helical" evidence="9">
    <location>
        <begin position="90"/>
        <end position="114"/>
    </location>
</feature>
<feature type="transmembrane region" description="Helical" evidence="9">
    <location>
        <begin position="367"/>
        <end position="387"/>
    </location>
</feature>
<keyword evidence="2" id="KW-0813">Transport</keyword>
<comment type="subcellular location">
    <subcellularLocation>
        <location evidence="1">Cell membrane</location>
        <topology evidence="1">Multi-pass membrane protein</topology>
    </subcellularLocation>
</comment>
<evidence type="ECO:0000256" key="2">
    <source>
        <dbReference type="ARBA" id="ARBA00022448"/>
    </source>
</evidence>
<feature type="transmembrane region" description="Helical" evidence="9">
    <location>
        <begin position="120"/>
        <end position="140"/>
    </location>
</feature>
<evidence type="ECO:0000256" key="3">
    <source>
        <dbReference type="ARBA" id="ARBA00022449"/>
    </source>
</evidence>
<feature type="transmembrane region" description="Helical" evidence="9">
    <location>
        <begin position="246"/>
        <end position="264"/>
    </location>
</feature>
<dbReference type="PANTHER" id="PTHR32507:SF0">
    <property type="entry name" value="NA(+)_H(+) ANTIPORTER 2-RELATED"/>
    <property type="match status" value="1"/>
</dbReference>
<feature type="domain" description="Cation/H+ exchanger transmembrane" evidence="10">
    <location>
        <begin position="15"/>
        <end position="390"/>
    </location>
</feature>
<keyword evidence="7" id="KW-0406">Ion transport</keyword>
<feature type="transmembrane region" description="Helical" evidence="9">
    <location>
        <begin position="271"/>
        <end position="290"/>
    </location>
</feature>
<protein>
    <recommendedName>
        <fullName evidence="10">Cation/H+ exchanger transmembrane domain-containing protein</fullName>
    </recommendedName>
</protein>
<comment type="caution">
    <text evidence="11">The sequence shown here is derived from an EMBL/GenBank/DDBJ whole genome shotgun (WGS) entry which is preliminary data.</text>
</comment>
<accession>A0ABP5EMC2</accession>
<evidence type="ECO:0000256" key="8">
    <source>
        <dbReference type="ARBA" id="ARBA00023136"/>
    </source>
</evidence>
<keyword evidence="6 9" id="KW-1133">Transmembrane helix</keyword>
<keyword evidence="8 9" id="KW-0472">Membrane</keyword>
<keyword evidence="12" id="KW-1185">Reference proteome</keyword>
<feature type="transmembrane region" description="Helical" evidence="9">
    <location>
        <begin position="152"/>
        <end position="175"/>
    </location>
</feature>
<feature type="transmembrane region" description="Helical" evidence="9">
    <location>
        <begin position="58"/>
        <end position="78"/>
    </location>
</feature>
<organism evidence="11 12">
    <name type="scientific">Catenulispora subtropica</name>
    <dbReference type="NCBI Taxonomy" id="450798"/>
    <lineage>
        <taxon>Bacteria</taxon>
        <taxon>Bacillati</taxon>
        <taxon>Actinomycetota</taxon>
        <taxon>Actinomycetes</taxon>
        <taxon>Catenulisporales</taxon>
        <taxon>Catenulisporaceae</taxon>
        <taxon>Catenulispora</taxon>
    </lineage>
</organism>
<keyword evidence="5 9" id="KW-0812">Transmembrane</keyword>
<sequence length="585" mass="61277">MTTEQIFLGLGLIVLLAVCSQLLAAALRIPALIVLLPVGFTAGALTGDVDPNKLLGSAFSPLVSLAVALILYDAGLGLELRELRGHTRRIVIRLIWLGVLITWAFAGLFGGLFLELSTRVAVMLGVILVVSGPTVVGPLLDFVRPVDRVQSVLIWEGSLIDPIGGILGALVFHAVDTDSQRDLPVQLVQFLASAGLGLAGGVVGAGVLWLASRTLRLGEVLGTTVQLAVVVAVAAGCDALRDDSGLIAAIAMGLAVANIPGFALPPRRPFFETLVSLTLGLLFISISATITPESLRHVALPTLGLVAVLVLVTRPLVAAVTTWRTDLARGERGMIGWMAPRGIVAAATAATFSTTLVARGIGGAQKILPATFMVIVATVVLYGLTAVPVARMLHVVRPAHSRPLLVGGEPWVIDLGRALSSLGMEVLMWAGQDQQREQITQAGLELARGKLLAAATARRAELSGITMMLLLTADDDFNTLCSVVLDRAIDGPIYRLGPAGPEHGAVAPHTGGEVLFDQELTGVAIDRRYQAGARIQLRTADGAVPDRHDLLFVVRPDGRIDPVTRKAAVTADPGDTVVLLGPVPQ</sequence>
<evidence type="ECO:0000313" key="12">
    <source>
        <dbReference type="Proteomes" id="UP001499854"/>
    </source>
</evidence>
<gene>
    <name evidence="11" type="ORF">GCM10009838_75720</name>
</gene>
<evidence type="ECO:0000256" key="5">
    <source>
        <dbReference type="ARBA" id="ARBA00022692"/>
    </source>
</evidence>
<evidence type="ECO:0000256" key="4">
    <source>
        <dbReference type="ARBA" id="ARBA00022475"/>
    </source>
</evidence>
<dbReference type="Gene3D" id="1.20.1530.20">
    <property type="match status" value="1"/>
</dbReference>
<evidence type="ECO:0000256" key="6">
    <source>
        <dbReference type="ARBA" id="ARBA00022989"/>
    </source>
</evidence>
<evidence type="ECO:0000256" key="7">
    <source>
        <dbReference type="ARBA" id="ARBA00023065"/>
    </source>
</evidence>
<dbReference type="Proteomes" id="UP001499854">
    <property type="component" value="Unassembled WGS sequence"/>
</dbReference>
<name>A0ABP5EMC2_9ACTN</name>